<dbReference type="STRING" id="225004.SAMN02745152_00231"/>
<keyword evidence="3" id="KW-1185">Reference proteome</keyword>
<evidence type="ECO:0000313" key="3">
    <source>
        <dbReference type="Proteomes" id="UP000190395"/>
    </source>
</evidence>
<keyword evidence="1" id="KW-0812">Transmembrane</keyword>
<accession>A0A1T4KMY7</accession>
<dbReference type="AlphaFoldDB" id="A0A1T4KMY7"/>
<protein>
    <submittedName>
        <fullName evidence="2">Uncharacterized protein</fullName>
    </submittedName>
</protein>
<dbReference type="GeneID" id="303366508"/>
<dbReference type="EMBL" id="FUXC01000001">
    <property type="protein sequence ID" value="SJZ43764.1"/>
    <property type="molecule type" value="Genomic_DNA"/>
</dbReference>
<organism evidence="2 3">
    <name type="scientific">Treponema berlinense</name>
    <dbReference type="NCBI Taxonomy" id="225004"/>
    <lineage>
        <taxon>Bacteria</taxon>
        <taxon>Pseudomonadati</taxon>
        <taxon>Spirochaetota</taxon>
        <taxon>Spirochaetia</taxon>
        <taxon>Spirochaetales</taxon>
        <taxon>Treponemataceae</taxon>
        <taxon>Treponema</taxon>
    </lineage>
</organism>
<name>A0A1T4KMY7_9SPIR</name>
<evidence type="ECO:0000313" key="2">
    <source>
        <dbReference type="EMBL" id="SJZ43764.1"/>
    </source>
</evidence>
<sequence length="206" mass="23957">MEKTVPELLNQIIDILSQPISISDIVSLVLASISVFAAIFVPYKIMEKQNKIAVFEKRFEIYCIIEKIINFSNAIEKLKTLPDKQNPDEIKLSYCNLQIWFSMFNKANSYEETIPKDFLSSVKTLDEILTIQSTLLKSTSFLFGKDVSQFVLELEQKYQSFIKNFSQNLLPHIKNNNYSLTKTDFISYVNGHPNYQKLFIKYLKLN</sequence>
<feature type="transmembrane region" description="Helical" evidence="1">
    <location>
        <begin position="20"/>
        <end position="41"/>
    </location>
</feature>
<proteinExistence type="predicted"/>
<gene>
    <name evidence="2" type="ORF">SAMN02745152_00231</name>
</gene>
<reference evidence="2 3" key="1">
    <citation type="submission" date="2017-02" db="EMBL/GenBank/DDBJ databases">
        <authorList>
            <person name="Peterson S.W."/>
        </authorList>
    </citation>
    <scope>NUCLEOTIDE SEQUENCE [LARGE SCALE GENOMIC DNA]</scope>
    <source>
        <strain evidence="2 3">ATCC BAA-909</strain>
    </source>
</reference>
<evidence type="ECO:0000256" key="1">
    <source>
        <dbReference type="SAM" id="Phobius"/>
    </source>
</evidence>
<dbReference type="Proteomes" id="UP000190395">
    <property type="component" value="Unassembled WGS sequence"/>
</dbReference>
<keyword evidence="1" id="KW-1133">Transmembrane helix</keyword>
<dbReference type="RefSeq" id="WP_078929985.1">
    <property type="nucleotide sequence ID" value="NZ_FUXC01000001.1"/>
</dbReference>
<keyword evidence="1" id="KW-0472">Membrane</keyword>